<dbReference type="SMART" id="SM00369">
    <property type="entry name" value="LRR_TYP"/>
    <property type="match status" value="3"/>
</dbReference>
<keyword evidence="4 6" id="KW-0863">Zinc-finger</keyword>
<protein>
    <submittedName>
        <fullName evidence="10">Putative dehydratase NIT22</fullName>
    </submittedName>
</protein>
<dbReference type="PANTHER" id="PTHR13078:SF57">
    <property type="entry name" value="DEHYDRATASE, PUTATIVE (AFU_ORTHOLOGUE AFUA_5G00640)-RELATED"/>
    <property type="match status" value="1"/>
</dbReference>
<dbReference type="Pfam" id="PF22622">
    <property type="entry name" value="MFE-2_hydrat-2_N"/>
    <property type="match status" value="1"/>
</dbReference>
<dbReference type="InterPro" id="IPR036859">
    <property type="entry name" value="CAP-Gly_dom_sf"/>
</dbReference>
<dbReference type="PANTHER" id="PTHR13078">
    <property type="entry name" value="PEROXISOMAL MULTIFUNCTIONAL ENZYME TYPE 2-RELATED"/>
    <property type="match status" value="1"/>
</dbReference>
<dbReference type="CDD" id="cd03448">
    <property type="entry name" value="HDE_HSD"/>
    <property type="match status" value="1"/>
</dbReference>
<dbReference type="InterPro" id="IPR000571">
    <property type="entry name" value="Znf_CCCH"/>
</dbReference>
<accession>A0A5Q4C105</accession>
<dbReference type="Proteomes" id="UP000326340">
    <property type="component" value="Unassembled WGS sequence"/>
</dbReference>
<reference evidence="10 11" key="1">
    <citation type="journal article" date="2019" name="Sci. Rep.">
        <title>Colletotrichum shisoi sp. nov., an anthracnose pathogen of Perilla frutescens in Japan: molecular phylogenetic, morphological and genomic evidence.</title>
        <authorList>
            <person name="Gan P."/>
            <person name="Tsushima A."/>
            <person name="Hiroyama R."/>
            <person name="Narusaka M."/>
            <person name="Takano Y."/>
            <person name="Narusaka Y."/>
            <person name="Kawaradani M."/>
            <person name="Damm U."/>
            <person name="Shirasu K."/>
        </authorList>
    </citation>
    <scope>NUCLEOTIDE SEQUENCE [LARGE SCALE GENOMIC DNA]</scope>
    <source>
        <strain evidence="10 11">PG-2018a</strain>
    </source>
</reference>
<gene>
    <name evidence="10" type="primary">NIT22-2</name>
    <name evidence="10" type="ORF">CSHISOI_02701</name>
</gene>
<dbReference type="SUPFAM" id="SSF90229">
    <property type="entry name" value="CCCH zinc finger"/>
    <property type="match status" value="1"/>
</dbReference>
<evidence type="ECO:0000313" key="11">
    <source>
        <dbReference type="Proteomes" id="UP000326340"/>
    </source>
</evidence>
<keyword evidence="11" id="KW-1185">Reference proteome</keyword>
<evidence type="ECO:0000313" key="10">
    <source>
        <dbReference type="EMBL" id="TQN72761.1"/>
    </source>
</evidence>
<evidence type="ECO:0000256" key="2">
    <source>
        <dbReference type="ARBA" id="ARBA00022723"/>
    </source>
</evidence>
<dbReference type="GO" id="GO:0044594">
    <property type="term" value="F:17-beta-hydroxysteroid dehydrogenase (NAD+) activity"/>
    <property type="evidence" value="ECO:0007669"/>
    <property type="project" value="TreeGrafter"/>
</dbReference>
<dbReference type="PROSITE" id="PS50245">
    <property type="entry name" value="CAP_GLY_2"/>
    <property type="match status" value="1"/>
</dbReference>
<evidence type="ECO:0000256" key="4">
    <source>
        <dbReference type="ARBA" id="ARBA00022771"/>
    </source>
</evidence>
<keyword evidence="3" id="KW-0677">Repeat</keyword>
<dbReference type="EMBL" id="PUHP01000146">
    <property type="protein sequence ID" value="TQN72761.1"/>
    <property type="molecule type" value="Genomic_DNA"/>
</dbReference>
<dbReference type="SUPFAM" id="SSF54637">
    <property type="entry name" value="Thioesterase/thiol ester dehydrase-isomerase"/>
    <property type="match status" value="2"/>
</dbReference>
<dbReference type="InterPro" id="IPR054357">
    <property type="entry name" value="MFE-2_N"/>
</dbReference>
<dbReference type="Pfam" id="PF01575">
    <property type="entry name" value="MaoC_dehydratas"/>
    <property type="match status" value="1"/>
</dbReference>
<keyword evidence="5 6" id="KW-0862">Zinc</keyword>
<dbReference type="GO" id="GO:0005777">
    <property type="term" value="C:peroxisome"/>
    <property type="evidence" value="ECO:0007669"/>
    <property type="project" value="TreeGrafter"/>
</dbReference>
<feature type="compositionally biased region" description="Polar residues" evidence="7">
    <location>
        <begin position="1050"/>
        <end position="1085"/>
    </location>
</feature>
<dbReference type="Gene3D" id="3.80.10.10">
    <property type="entry name" value="Ribonuclease Inhibitor"/>
    <property type="match status" value="1"/>
</dbReference>
<dbReference type="InterPro" id="IPR036855">
    <property type="entry name" value="Znf_CCCH_sf"/>
</dbReference>
<feature type="domain" description="CAP-Gly" evidence="9">
    <location>
        <begin position="333"/>
        <end position="379"/>
    </location>
</feature>
<sequence length="1295" mass="141393">MSGPGVGFEYPHQEVAWLKRDVLLFANTVGATDDELHFLYELHPNFAVFPTYPLILTFKGDTQEVVDFYAAQKAVQIPNVPSFDARRVVDGQRKIILHKPVPTTSAGKKFEVRTKVLGVYDKGRPGSVVETQTDLIELPSNEVYASIITSSFYVAQGNWGGPKGPATENFPPPKGKKPDATFEQQTTKESALLYRLNGDYNPLHATPEPGKKMGFPGAIMHGLYSWNSTAHGLLKAFGGSDPANIKEYQARFASPVMPGDKLITDAWRTGDVKDGWEEIRFQTKVEGGKVVLSNGRALIKVVESPKSKFMTFNSHIGQRLSYDGALCTVRYIGPVAGTSGTWLGVEWDDSGRGKHDGQHGDVRYFSCISKNPTAASFVRPSRPVDASQSFVAALHGKYNAEAVAERESQIQIVFFGTKPAEEVGFDKIRRQLARVEDLTIVILDGARVAVDVAPGDKGVKETSPLIAELDISRNLFEEFGQVVKICQELDSLRSLRLNGNRFRLIEDDETSAFTKVTELELEETLLDWGALCGIALKFPSLATLSGSLNQLSVLPAVSFGTLADTLTTLTLEFNDFASFANLAPLSSLTSLRNLHLKGNNIAAISPPSVPSPIFPPSLQYLDISYNAVTTWSFVDALPASFPGLTALRFAHNPVYDRPDPEAIGGGSQTKSTDEAFMITIGRLGALKALNFTPISTADRANGEMFYLSRIAKQLASVPEAAEPEVLAQHARYAELCGIYGAPDVIRRDEINPTYLEARLITVHFTHTMETKTIMIPKSSDIYAVKGVAGKLFGAEPLRLRLVWETGEWDPVGGFDEDENADDSSDGEDAGRGGEGGETWTDAAAREEKGGSFSITCQYLVSMPPNIFDVSNSAKMASINRRKKGLSQSIHNPQADEEVHLRPRHFIVREGSAIVPLIPVDLLPTHLEIHGVPRQMNIEETTGMSNLGTFPKPKSQLQLYTISFANDVSGRSDDNLCRDGLHTLNGDEPLEHLDRPHDPAPDPAIQAPVARWITDCGTEDLQSAVFRPAPTKEKPQPAATRVLDWAEDTESVSTDNFTATDEDPPTSSTFNTQSNPRQVPQAQRPSVTKKKEKPATEIADRMLELSRTQHAIRQGPPSQTNTQTNGDGTAKHPKLGKQKVPRPPGSLCRHWCQTGQCSWGTECRYTHQMPVTLEGLADIGLKELPGWWRRAAGLPVEGTIDIRIFAATAGNGKKSPSPALTAGDPSLIPTHPSKKTRSKVDKEERKMAEEVHMVRLGFERAQSTAAYPAVVGAGSSKKKPALGQVQLQMQTGKGQP</sequence>
<evidence type="ECO:0000259" key="8">
    <source>
        <dbReference type="PROSITE" id="PS50103"/>
    </source>
</evidence>
<organism evidence="10 11">
    <name type="scientific">Colletotrichum shisoi</name>
    <dbReference type="NCBI Taxonomy" id="2078593"/>
    <lineage>
        <taxon>Eukaryota</taxon>
        <taxon>Fungi</taxon>
        <taxon>Dikarya</taxon>
        <taxon>Ascomycota</taxon>
        <taxon>Pezizomycotina</taxon>
        <taxon>Sordariomycetes</taxon>
        <taxon>Hypocreomycetidae</taxon>
        <taxon>Glomerellales</taxon>
        <taxon>Glomerellaceae</taxon>
        <taxon>Colletotrichum</taxon>
        <taxon>Colletotrichum destructivum species complex</taxon>
    </lineage>
</organism>
<dbReference type="Gene3D" id="2.30.30.190">
    <property type="entry name" value="CAP Gly-rich-like domain"/>
    <property type="match status" value="1"/>
</dbReference>
<dbReference type="InterPro" id="IPR032675">
    <property type="entry name" value="LRR_dom_sf"/>
</dbReference>
<feature type="compositionally biased region" description="Acidic residues" evidence="7">
    <location>
        <begin position="814"/>
        <end position="827"/>
    </location>
</feature>
<feature type="non-terminal residue" evidence="10">
    <location>
        <position position="1295"/>
    </location>
</feature>
<dbReference type="OrthoDB" id="5273213at2759"/>
<evidence type="ECO:0000256" key="6">
    <source>
        <dbReference type="PROSITE-ProRule" id="PRU00723"/>
    </source>
</evidence>
<dbReference type="GO" id="GO:0006635">
    <property type="term" value="P:fatty acid beta-oxidation"/>
    <property type="evidence" value="ECO:0007669"/>
    <property type="project" value="TreeGrafter"/>
</dbReference>
<evidence type="ECO:0000256" key="3">
    <source>
        <dbReference type="ARBA" id="ARBA00022737"/>
    </source>
</evidence>
<proteinExistence type="predicted"/>
<dbReference type="SUPFAM" id="SSF52058">
    <property type="entry name" value="L domain-like"/>
    <property type="match status" value="1"/>
</dbReference>
<evidence type="ECO:0000256" key="5">
    <source>
        <dbReference type="ARBA" id="ARBA00022833"/>
    </source>
</evidence>
<dbReference type="GO" id="GO:0003857">
    <property type="term" value="F:(3S)-3-hydroxyacyl-CoA dehydrogenase (NAD+) activity"/>
    <property type="evidence" value="ECO:0007669"/>
    <property type="project" value="TreeGrafter"/>
</dbReference>
<feature type="region of interest" description="Disordered" evidence="7">
    <location>
        <begin position="1272"/>
        <end position="1295"/>
    </location>
</feature>
<dbReference type="Pfam" id="PF01302">
    <property type="entry name" value="CAP_GLY"/>
    <property type="match status" value="1"/>
</dbReference>
<dbReference type="SMART" id="SM01052">
    <property type="entry name" value="CAP_GLY"/>
    <property type="match status" value="1"/>
</dbReference>
<dbReference type="PROSITE" id="PS50103">
    <property type="entry name" value="ZF_C3H1"/>
    <property type="match status" value="1"/>
</dbReference>
<dbReference type="InterPro" id="IPR029069">
    <property type="entry name" value="HotDog_dom_sf"/>
</dbReference>
<dbReference type="GO" id="GO:0008270">
    <property type="term" value="F:zinc ion binding"/>
    <property type="evidence" value="ECO:0007669"/>
    <property type="project" value="UniProtKB-KW"/>
</dbReference>
<evidence type="ECO:0000256" key="7">
    <source>
        <dbReference type="SAM" id="MobiDB-lite"/>
    </source>
</evidence>
<feature type="region of interest" description="Disordered" evidence="7">
    <location>
        <begin position="1108"/>
        <end position="1144"/>
    </location>
</feature>
<evidence type="ECO:0000256" key="1">
    <source>
        <dbReference type="ARBA" id="ARBA00022614"/>
    </source>
</evidence>
<dbReference type="Gene3D" id="3.10.129.10">
    <property type="entry name" value="Hotdog Thioesterase"/>
    <property type="match status" value="1"/>
</dbReference>
<dbReference type="InterPro" id="IPR000938">
    <property type="entry name" value="CAP-Gly_domain"/>
</dbReference>
<feature type="compositionally biased region" description="Basic residues" evidence="7">
    <location>
        <begin position="1130"/>
        <end position="1139"/>
    </location>
</feature>
<feature type="region of interest" description="Disordered" evidence="7">
    <location>
        <begin position="810"/>
        <end position="838"/>
    </location>
</feature>
<dbReference type="InterPro" id="IPR002539">
    <property type="entry name" value="MaoC-like_dom"/>
</dbReference>
<dbReference type="SUPFAM" id="SSF74924">
    <property type="entry name" value="Cap-Gly domain"/>
    <property type="match status" value="1"/>
</dbReference>
<name>A0A5Q4C105_9PEZI</name>
<keyword evidence="1" id="KW-0433">Leucine-rich repeat</keyword>
<feature type="compositionally biased region" description="Polar residues" evidence="7">
    <location>
        <begin position="1108"/>
        <end position="1126"/>
    </location>
</feature>
<dbReference type="InterPro" id="IPR003591">
    <property type="entry name" value="Leu-rich_rpt_typical-subtyp"/>
</dbReference>
<comment type="caution">
    <text evidence="10">The sequence shown here is derived from an EMBL/GenBank/DDBJ whole genome shotgun (WGS) entry which is preliminary data.</text>
</comment>
<feature type="region of interest" description="Disordered" evidence="7">
    <location>
        <begin position="1024"/>
        <end position="1094"/>
    </location>
</feature>
<feature type="zinc finger region" description="C3H1-type" evidence="6">
    <location>
        <begin position="1141"/>
        <end position="1169"/>
    </location>
</feature>
<feature type="region of interest" description="Disordered" evidence="7">
    <location>
        <begin position="1210"/>
        <end position="1245"/>
    </location>
</feature>
<evidence type="ECO:0000259" key="9">
    <source>
        <dbReference type="PROSITE" id="PS50245"/>
    </source>
</evidence>
<feature type="domain" description="C3H1-type" evidence="8">
    <location>
        <begin position="1141"/>
        <end position="1169"/>
    </location>
</feature>
<feature type="compositionally biased region" description="Polar residues" evidence="7">
    <location>
        <begin position="1284"/>
        <end position="1295"/>
    </location>
</feature>
<keyword evidence="2 6" id="KW-0479">Metal-binding</keyword>
<dbReference type="GO" id="GO:0004300">
    <property type="term" value="F:enoyl-CoA hydratase activity"/>
    <property type="evidence" value="ECO:0007669"/>
    <property type="project" value="TreeGrafter"/>
</dbReference>